<keyword evidence="4" id="KW-0498">Mitosis</keyword>
<dbReference type="PRINTS" id="PR02038">
    <property type="entry name" value="AURORABORA"/>
</dbReference>
<accession>A0A3P8UQK2</accession>
<dbReference type="FunCoup" id="A0A3P8UQK2">
    <property type="interactions" value="1261"/>
</dbReference>
<feature type="transmembrane region" description="Helical" evidence="7">
    <location>
        <begin position="515"/>
        <end position="533"/>
    </location>
</feature>
<reference evidence="8" key="3">
    <citation type="submission" date="2025-09" db="UniProtKB">
        <authorList>
            <consortium name="Ensembl"/>
        </authorList>
    </citation>
    <scope>IDENTIFICATION</scope>
</reference>
<sequence length="591" mass="65292">MGDHVDLQIDPETPGRPSIRNPFESPNDYHRLHEPLVPSPSVFKSKATPAKFNWSIDEMASLLPANIDPEEIQRQSFYLSQTRMDSDMEEKYQRAIEQFFTKGAIVPSPWAAPDTRRVPQIFKKEIPEKQEKISVACQTTLSLPLAFDLEKLLGEYYSSQEQCDAVQENLSSSSLRRKLFLDGNSNSGSDSSSPPSPERSHCTLEVYSQEGVRRNSGGAELTAGGGEAMTPMFASPVSCGVSAPTPSTGQFSSSPIQHGRFRDCSLGSISSPFVPNGSSPAGFASPTISPIFAHTARTPMSSAERRQPSHLTPHSVCLDVGVTACSESPFVEGCSPIRSCSPHHLCCNSELHHLLKNQVRVRCWASPPLISPILNPKLQDHHEFDDNHPSSSSSLLSIELDTLSPVVKDTNLVDAEKLRTGPDDPVKMQEGKDTGLEVELEDEEEEGRRLSEQLTSSRMVSMSTTESSHMFVSLLAEGSSIRYESSMQVWNVVIYWVLFYCMITSLWLYFPFNPLSVFIFVMILVLVQVDSGYNTTSAGITSLTDGLSSHCHSKESFSTNLTEEAHSLTRHTKKKVLVAVMIFYTSVNNLF</sequence>
<dbReference type="Ensembl" id="ENSCSET00000004703.1">
    <property type="protein sequence ID" value="ENSCSEP00000004647.1"/>
    <property type="gene ID" value="ENSCSEG00000003012.1"/>
</dbReference>
<feature type="compositionally biased region" description="Acidic residues" evidence="6">
    <location>
        <begin position="436"/>
        <end position="445"/>
    </location>
</feature>
<dbReference type="GO" id="GO:0005634">
    <property type="term" value="C:nucleus"/>
    <property type="evidence" value="ECO:0007669"/>
    <property type="project" value="TreeGrafter"/>
</dbReference>
<dbReference type="Proteomes" id="UP000265120">
    <property type="component" value="Chromosome 12"/>
</dbReference>
<dbReference type="PANTHER" id="PTHR14728">
    <property type="entry name" value="PROTEIN AURORA BOREALIS"/>
    <property type="match status" value="1"/>
</dbReference>
<keyword evidence="7" id="KW-0472">Membrane</keyword>
<dbReference type="Pfam" id="PF15280">
    <property type="entry name" value="BORA_N"/>
    <property type="match status" value="1"/>
</dbReference>
<keyword evidence="3" id="KW-0132">Cell division</keyword>
<dbReference type="GO" id="GO:0060236">
    <property type="term" value="P:regulation of mitotic spindle organization"/>
    <property type="evidence" value="ECO:0007669"/>
    <property type="project" value="TreeGrafter"/>
</dbReference>
<reference evidence="8" key="2">
    <citation type="submission" date="2025-08" db="UniProtKB">
        <authorList>
            <consortium name="Ensembl"/>
        </authorList>
    </citation>
    <scope>IDENTIFICATION</scope>
</reference>
<keyword evidence="9" id="KW-1185">Reference proteome</keyword>
<evidence type="ECO:0000256" key="6">
    <source>
        <dbReference type="SAM" id="MobiDB-lite"/>
    </source>
</evidence>
<feature type="region of interest" description="Disordered" evidence="6">
    <location>
        <begin position="181"/>
        <end position="227"/>
    </location>
</feature>
<evidence type="ECO:0000256" key="5">
    <source>
        <dbReference type="ARBA" id="ARBA00023306"/>
    </source>
</evidence>
<feature type="compositionally biased region" description="Low complexity" evidence="6">
    <location>
        <begin position="181"/>
        <end position="193"/>
    </location>
</feature>
<dbReference type="GO" id="GO:0007088">
    <property type="term" value="P:regulation of mitotic nuclear division"/>
    <property type="evidence" value="ECO:0007669"/>
    <property type="project" value="TreeGrafter"/>
</dbReference>
<dbReference type="GeneTree" id="ENSGT00390000013790"/>
<reference evidence="8 9" key="1">
    <citation type="journal article" date="2014" name="Nat. Genet.">
        <title>Whole-genome sequence of a flatfish provides insights into ZW sex chromosome evolution and adaptation to a benthic lifestyle.</title>
        <authorList>
            <person name="Chen S."/>
            <person name="Zhang G."/>
            <person name="Shao C."/>
            <person name="Huang Q."/>
            <person name="Liu G."/>
            <person name="Zhang P."/>
            <person name="Song W."/>
            <person name="An N."/>
            <person name="Chalopin D."/>
            <person name="Volff J.N."/>
            <person name="Hong Y."/>
            <person name="Li Q."/>
            <person name="Sha Z."/>
            <person name="Zhou H."/>
            <person name="Xie M."/>
            <person name="Yu Q."/>
            <person name="Liu Y."/>
            <person name="Xiang H."/>
            <person name="Wang N."/>
            <person name="Wu K."/>
            <person name="Yang C."/>
            <person name="Zhou Q."/>
            <person name="Liao X."/>
            <person name="Yang L."/>
            <person name="Hu Q."/>
            <person name="Zhang J."/>
            <person name="Meng L."/>
            <person name="Jin L."/>
            <person name="Tian Y."/>
            <person name="Lian J."/>
            <person name="Yang J."/>
            <person name="Miao G."/>
            <person name="Liu S."/>
            <person name="Liang Z."/>
            <person name="Yan F."/>
            <person name="Li Y."/>
            <person name="Sun B."/>
            <person name="Zhang H."/>
            <person name="Zhang J."/>
            <person name="Zhu Y."/>
            <person name="Du M."/>
            <person name="Zhao Y."/>
            <person name="Schartl M."/>
            <person name="Tang Q."/>
            <person name="Wang J."/>
        </authorList>
    </citation>
    <scope>NUCLEOTIDE SEQUENCE</scope>
</reference>
<feature type="compositionally biased region" description="Basic and acidic residues" evidence="6">
    <location>
        <begin position="417"/>
        <end position="435"/>
    </location>
</feature>
<keyword evidence="7" id="KW-0812">Transmembrane</keyword>
<protein>
    <recommendedName>
        <fullName evidence="2">Protein aurora borealis</fullName>
    </recommendedName>
</protein>
<feature type="region of interest" description="Disordered" evidence="6">
    <location>
        <begin position="417"/>
        <end position="449"/>
    </location>
</feature>
<organism evidence="8 9">
    <name type="scientific">Cynoglossus semilaevis</name>
    <name type="common">Tongue sole</name>
    <dbReference type="NCBI Taxonomy" id="244447"/>
    <lineage>
        <taxon>Eukaryota</taxon>
        <taxon>Metazoa</taxon>
        <taxon>Chordata</taxon>
        <taxon>Craniata</taxon>
        <taxon>Vertebrata</taxon>
        <taxon>Euteleostomi</taxon>
        <taxon>Actinopterygii</taxon>
        <taxon>Neopterygii</taxon>
        <taxon>Teleostei</taxon>
        <taxon>Neoteleostei</taxon>
        <taxon>Acanthomorphata</taxon>
        <taxon>Carangaria</taxon>
        <taxon>Pleuronectiformes</taxon>
        <taxon>Pleuronectoidei</taxon>
        <taxon>Cynoglossidae</taxon>
        <taxon>Cynoglossinae</taxon>
        <taxon>Cynoglossus</taxon>
    </lineage>
</organism>
<keyword evidence="5" id="KW-0131">Cell cycle</keyword>
<evidence type="ECO:0000256" key="1">
    <source>
        <dbReference type="ARBA" id="ARBA00010963"/>
    </source>
</evidence>
<comment type="similarity">
    <text evidence="1">Belongs to the BORA family.</text>
</comment>
<dbReference type="GO" id="GO:0019901">
    <property type="term" value="F:protein kinase binding"/>
    <property type="evidence" value="ECO:0007669"/>
    <property type="project" value="TreeGrafter"/>
</dbReference>
<evidence type="ECO:0000256" key="2">
    <source>
        <dbReference type="ARBA" id="ARBA00020055"/>
    </source>
</evidence>
<evidence type="ECO:0000313" key="8">
    <source>
        <dbReference type="Ensembl" id="ENSCSEP00000004647.1"/>
    </source>
</evidence>
<dbReference type="AlphaFoldDB" id="A0A3P8UQK2"/>
<proteinExistence type="inferred from homology"/>
<dbReference type="PANTHER" id="PTHR14728:SF2">
    <property type="entry name" value="PROTEIN AURORA BOREALIS"/>
    <property type="match status" value="1"/>
</dbReference>
<dbReference type="InterPro" id="IPR023252">
    <property type="entry name" value="Aurora_borealis_protein"/>
</dbReference>
<keyword evidence="7" id="KW-1133">Transmembrane helix</keyword>
<dbReference type="GO" id="GO:0005737">
    <property type="term" value="C:cytoplasm"/>
    <property type="evidence" value="ECO:0007669"/>
    <property type="project" value="TreeGrafter"/>
</dbReference>
<evidence type="ECO:0000256" key="4">
    <source>
        <dbReference type="ARBA" id="ARBA00022776"/>
    </source>
</evidence>
<dbReference type="STRING" id="244447.ENSCSEP00000004647"/>
<evidence type="ECO:0000256" key="3">
    <source>
        <dbReference type="ARBA" id="ARBA00022618"/>
    </source>
</evidence>
<evidence type="ECO:0000256" key="7">
    <source>
        <dbReference type="SAM" id="Phobius"/>
    </source>
</evidence>
<feature type="region of interest" description="Disordered" evidence="6">
    <location>
        <begin position="1"/>
        <end position="38"/>
    </location>
</feature>
<name>A0A3P8UQK2_CYNSE</name>
<dbReference type="InParanoid" id="A0A3P8UQK2"/>
<evidence type="ECO:0000313" key="9">
    <source>
        <dbReference type="Proteomes" id="UP000265120"/>
    </source>
</evidence>
<dbReference type="GO" id="GO:0051301">
    <property type="term" value="P:cell division"/>
    <property type="evidence" value="ECO:0007669"/>
    <property type="project" value="UniProtKB-KW"/>
</dbReference>